<dbReference type="InterPro" id="IPR009749">
    <property type="entry name" value="DUF1315"/>
</dbReference>
<organism evidence="2 3">
    <name type="scientific">Spongiibacter thalassae</name>
    <dbReference type="NCBI Taxonomy" id="2721624"/>
    <lineage>
        <taxon>Bacteria</taxon>
        <taxon>Pseudomonadati</taxon>
        <taxon>Pseudomonadota</taxon>
        <taxon>Gammaproteobacteria</taxon>
        <taxon>Cellvibrionales</taxon>
        <taxon>Spongiibacteraceae</taxon>
        <taxon>Spongiibacter</taxon>
    </lineage>
</organism>
<dbReference type="RefSeq" id="WP_168449372.1">
    <property type="nucleotide sequence ID" value="NZ_JAAWWK010000002.1"/>
</dbReference>
<dbReference type="Pfam" id="PF07023">
    <property type="entry name" value="DUF1315"/>
    <property type="match status" value="1"/>
</dbReference>
<evidence type="ECO:0000313" key="2">
    <source>
        <dbReference type="EMBL" id="NKI16823.1"/>
    </source>
</evidence>
<name>A0ABX1GE49_9GAMM</name>
<comment type="caution">
    <text evidence="2">The sequence shown here is derived from an EMBL/GenBank/DDBJ whole genome shotgun (WGS) entry which is preliminary data.</text>
</comment>
<evidence type="ECO:0000313" key="3">
    <source>
        <dbReference type="Proteomes" id="UP000765845"/>
    </source>
</evidence>
<accession>A0ABX1GE49</accession>
<feature type="region of interest" description="Disordered" evidence="1">
    <location>
        <begin position="66"/>
        <end position="92"/>
    </location>
</feature>
<reference evidence="2 3" key="1">
    <citation type="submission" date="2020-04" db="EMBL/GenBank/DDBJ databases">
        <authorList>
            <person name="Yoon J."/>
        </authorList>
    </citation>
    <scope>NUCLEOTIDE SEQUENCE [LARGE SCALE GENOMIC DNA]</scope>
    <source>
        <strain evidence="2 3">KMU-166</strain>
    </source>
</reference>
<proteinExistence type="predicted"/>
<sequence>MDFDKLIDNLDPTIYESLKRAVEIGKWPDGRRLTAQQRERCMEAVIAYDFRRKPETERVGYVDMGSKAQGDVCGDHEHDKDSDGEKPLKWLE</sequence>
<feature type="compositionally biased region" description="Basic and acidic residues" evidence="1">
    <location>
        <begin position="73"/>
        <end position="92"/>
    </location>
</feature>
<keyword evidence="3" id="KW-1185">Reference proteome</keyword>
<evidence type="ECO:0000256" key="1">
    <source>
        <dbReference type="SAM" id="MobiDB-lite"/>
    </source>
</evidence>
<gene>
    <name evidence="2" type="ORF">HCU74_05240</name>
</gene>
<protein>
    <submittedName>
        <fullName evidence="2">YeaC family protein</fullName>
    </submittedName>
</protein>
<dbReference type="EMBL" id="JAAWWK010000002">
    <property type="protein sequence ID" value="NKI16823.1"/>
    <property type="molecule type" value="Genomic_DNA"/>
</dbReference>
<dbReference type="Proteomes" id="UP000765845">
    <property type="component" value="Unassembled WGS sequence"/>
</dbReference>